<dbReference type="AlphaFoldDB" id="A0A699GJY6"/>
<dbReference type="PANTHER" id="PTHR21052">
    <property type="entry name" value="SPERMATOGENESIS ASSOCIATED 11-RELATED"/>
    <property type="match status" value="1"/>
</dbReference>
<name>A0A699GJY6_TANCI</name>
<sequence length="1004" mass="109725">MEEYKTLIHEAFGESSDEEDEKPQFIFGENPKWEHINEIKVYWGSVPSSKARRPIELMSRGLGYLHNDTEAKIPVYLSPGSLLLIFGDARYQWKHEINRKPGFQKWDGLDIDQQRRTSITLRKLCNNVLDSRGTTYCIGLVLGTSLEDVAQHPRPVTQIDMEKVVMFKFVICITLLVIAMTGNKGEIHPTRSNLLEENCLPKSCLKEKSRPICPPPGCSSAVDCGTYCGAPNDAYCIDDELSRSGPLVWQGSAINRVFADVDSLSWTFLGPRKACHTQVLLSFRASFSSVVTYASATFPCIGRLVERLKRPFFWIDVFACPALFPWHTGKSVSMDVIPKSFEFSPEHYATLVAYPALFHKYPEPFICLVGMSRHVVSLLPVAPDRSLGELKASVDKLIDERGSGEQAEQGDSTSGGHSVGIDVVAETIVEDKLRDDYEAPGGPTVGGKSQSSIQRLLAGAVQNAKVSGGIMPTMPFVSSFVSTTPELDDGDHIKLLAGANIRAIEASQRFVISSDSSDHSGVNIAKAEVDSVVRTSMPIITSSTTTTTTPTADPVVIAKEKLVASYVFGVDSPSAGGSHPICGGFLIVLNVMNGSCLDDGGVCCEMVDGFAPLKIFTSIHGMDHDQIFTEFNVEAAAKFLLARRDEEIKNLKVQLLLKEAKAAKTIRLHVKTSKLKAAGKSFRDEVTALNERNTILEKERNVLDVNVTDLQALVVDKDRELTDSAAQLTSIKSHNDNFAVRYDAQLKVVNDKFDKLYADFVEVTLHLEERFYPYLLTTIAGRRWLLTHGMELAISKCLNSPEYLSALGTAVSKAIEKVMQDGLAAGIIRGREGRVLTNVAAHNPAAEADYVSALQQLQTRLGLNESQPHADQLMVPIHHSPDKTGVGASALSLALDVSDAHVWRIRENIMSHRSLFQDVFIPLAEPLSAAALTDMEGTFGAAPATADLTIALSITFAFAGTVTPLFVDDYGVMGMDDQSAVNESVVDEDANPFPNVDDAELNIP</sequence>
<dbReference type="EMBL" id="BKCJ010000122">
    <property type="protein sequence ID" value="GEU30034.1"/>
    <property type="molecule type" value="Genomic_DNA"/>
</dbReference>
<reference evidence="2" key="1">
    <citation type="journal article" date="2019" name="Sci. Rep.">
        <title>Draft genome of Tanacetum cinerariifolium, the natural source of mosquito coil.</title>
        <authorList>
            <person name="Yamashiro T."/>
            <person name="Shiraishi A."/>
            <person name="Satake H."/>
            <person name="Nakayama K."/>
        </authorList>
    </citation>
    <scope>NUCLEOTIDE SEQUENCE</scope>
</reference>
<proteinExistence type="inferred from homology"/>
<protein>
    <submittedName>
        <fullName evidence="2">Alkylated DNA repair protein AlkB homolog 8</fullName>
    </submittedName>
</protein>
<dbReference type="SUPFAM" id="SSF51197">
    <property type="entry name" value="Clavaminate synthase-like"/>
    <property type="match status" value="1"/>
</dbReference>
<comment type="caution">
    <text evidence="2">The sequence shown here is derived from an EMBL/GenBank/DDBJ whole genome shotgun (WGS) entry which is preliminary data.</text>
</comment>
<dbReference type="GO" id="GO:0005759">
    <property type="term" value="C:mitochondrial matrix"/>
    <property type="evidence" value="ECO:0007669"/>
    <property type="project" value="TreeGrafter"/>
</dbReference>
<comment type="similarity">
    <text evidence="1">Belongs to the alkB family.</text>
</comment>
<organism evidence="2">
    <name type="scientific">Tanacetum cinerariifolium</name>
    <name type="common">Dalmatian daisy</name>
    <name type="synonym">Chrysanthemum cinerariifolium</name>
    <dbReference type="NCBI Taxonomy" id="118510"/>
    <lineage>
        <taxon>Eukaryota</taxon>
        <taxon>Viridiplantae</taxon>
        <taxon>Streptophyta</taxon>
        <taxon>Embryophyta</taxon>
        <taxon>Tracheophyta</taxon>
        <taxon>Spermatophyta</taxon>
        <taxon>Magnoliopsida</taxon>
        <taxon>eudicotyledons</taxon>
        <taxon>Gunneridae</taxon>
        <taxon>Pentapetalae</taxon>
        <taxon>asterids</taxon>
        <taxon>campanulids</taxon>
        <taxon>Asterales</taxon>
        <taxon>Asteraceae</taxon>
        <taxon>Asteroideae</taxon>
        <taxon>Anthemideae</taxon>
        <taxon>Anthemidinae</taxon>
        <taxon>Tanacetum</taxon>
    </lineage>
</organism>
<evidence type="ECO:0000313" key="2">
    <source>
        <dbReference type="EMBL" id="GEU30034.1"/>
    </source>
</evidence>
<gene>
    <name evidence="2" type="ORF">Tci_002012</name>
</gene>
<dbReference type="InterPro" id="IPR032870">
    <property type="entry name" value="ALKBH7-like"/>
</dbReference>
<dbReference type="Gene3D" id="2.60.120.590">
    <property type="entry name" value="Alpha-ketoglutarate-dependent dioxygenase AlkB-like"/>
    <property type="match status" value="1"/>
</dbReference>
<evidence type="ECO:0000256" key="1">
    <source>
        <dbReference type="ARBA" id="ARBA00007879"/>
    </source>
</evidence>
<dbReference type="PANTHER" id="PTHR21052:SF0">
    <property type="entry name" value="ALPHA-KETOGLUTARATE-DEPENDENT DIOXYGENASE ALKB HOMOLOG 7, MITOCHONDRIAL"/>
    <property type="match status" value="1"/>
</dbReference>
<accession>A0A699GJY6</accession>
<dbReference type="GO" id="GO:0006974">
    <property type="term" value="P:DNA damage response"/>
    <property type="evidence" value="ECO:0007669"/>
    <property type="project" value="InterPro"/>
</dbReference>
<dbReference type="InterPro" id="IPR037151">
    <property type="entry name" value="AlkB-like_sf"/>
</dbReference>
<dbReference type="GO" id="GO:0006631">
    <property type="term" value="P:fatty acid metabolic process"/>
    <property type="evidence" value="ECO:0007669"/>
    <property type="project" value="TreeGrafter"/>
</dbReference>